<evidence type="ECO:0000313" key="1">
    <source>
        <dbReference type="EMBL" id="CAE2193585.1"/>
    </source>
</evidence>
<reference evidence="1" key="1">
    <citation type="submission" date="2021-01" db="EMBL/GenBank/DDBJ databases">
        <authorList>
            <person name="Corre E."/>
            <person name="Pelletier E."/>
            <person name="Niang G."/>
            <person name="Scheremetjew M."/>
            <person name="Finn R."/>
            <person name="Kale V."/>
            <person name="Holt S."/>
            <person name="Cochrane G."/>
            <person name="Meng A."/>
            <person name="Brown T."/>
            <person name="Cohen L."/>
        </authorList>
    </citation>
    <scope>NUCLEOTIDE SEQUENCE</scope>
    <source>
        <strain evidence="1">CCMP 2712</strain>
    </source>
</reference>
<dbReference type="EMBL" id="HBKN01003396">
    <property type="protein sequence ID" value="CAE2193585.1"/>
    <property type="molecule type" value="Transcribed_RNA"/>
</dbReference>
<protein>
    <submittedName>
        <fullName evidence="1">Uncharacterized protein</fullName>
    </submittedName>
</protein>
<organism evidence="1">
    <name type="scientific">Guillardia theta</name>
    <name type="common">Cryptophyte</name>
    <name type="synonym">Cryptomonas phi</name>
    <dbReference type="NCBI Taxonomy" id="55529"/>
    <lineage>
        <taxon>Eukaryota</taxon>
        <taxon>Cryptophyceae</taxon>
        <taxon>Pyrenomonadales</taxon>
        <taxon>Geminigeraceae</taxon>
        <taxon>Guillardia</taxon>
    </lineage>
</organism>
<name>A0A7S4M0L6_GUITH</name>
<proteinExistence type="predicted"/>
<gene>
    <name evidence="1" type="ORF">GTHE00462_LOCUS2896</name>
</gene>
<accession>A0A7S4M0L6</accession>
<dbReference type="AlphaFoldDB" id="A0A7S4M0L6"/>
<sequence length="144" mass="15674">MVEKEEPRTASRHSRHSAVSVQSSYAEIPDFRAIYYIQGAQGYESIQYSSWGCLPTPKKFSYPRTGVPKDNSPSASVQESDFLAVSNRDHFRSSSAQSSGALEAQGSGVVQSHRNAGISSWLQPSPSSLCLLMLDAADCSAWIL</sequence>